<dbReference type="SUPFAM" id="SSF52499">
    <property type="entry name" value="Isochorismatase-like hydrolases"/>
    <property type="match status" value="1"/>
</dbReference>
<comment type="similarity">
    <text evidence="1">Belongs to the isochorismatase family.</text>
</comment>
<feature type="domain" description="Isochorismatase-like" evidence="8">
    <location>
        <begin position="3"/>
        <end position="204"/>
    </location>
</feature>
<dbReference type="InParanoid" id="T1G0P7"/>
<dbReference type="eggNOG" id="KOG4003">
    <property type="taxonomic scope" value="Eukaryota"/>
</dbReference>
<dbReference type="CTD" id="20214645"/>
<gene>
    <name evidence="10" type="primary">20214645</name>
    <name evidence="9" type="ORF">HELRODRAFT_71646</name>
</gene>
<evidence type="ECO:0000313" key="11">
    <source>
        <dbReference type="Proteomes" id="UP000015101"/>
    </source>
</evidence>
<dbReference type="PANTHER" id="PTHR11080">
    <property type="entry name" value="PYRAZINAMIDASE/NICOTINAMIDASE"/>
    <property type="match status" value="1"/>
</dbReference>
<organism evidence="10 11">
    <name type="scientific">Helobdella robusta</name>
    <name type="common">Californian leech</name>
    <dbReference type="NCBI Taxonomy" id="6412"/>
    <lineage>
        <taxon>Eukaryota</taxon>
        <taxon>Metazoa</taxon>
        <taxon>Spiralia</taxon>
        <taxon>Lophotrochozoa</taxon>
        <taxon>Annelida</taxon>
        <taxon>Clitellata</taxon>
        <taxon>Hirudinea</taxon>
        <taxon>Rhynchobdellida</taxon>
        <taxon>Glossiphoniidae</taxon>
        <taxon>Helobdella</taxon>
    </lineage>
</organism>
<dbReference type="HOGENOM" id="CLU_068979_13_0_1"/>
<evidence type="ECO:0000313" key="10">
    <source>
        <dbReference type="EnsemblMetazoa" id="HelroP71646"/>
    </source>
</evidence>
<dbReference type="EMBL" id="KB095812">
    <property type="protein sequence ID" value="ESO11853.1"/>
    <property type="molecule type" value="Genomic_DNA"/>
</dbReference>
<dbReference type="FunCoup" id="T1G0P7">
    <property type="interactions" value="9"/>
</dbReference>
<name>T1G0P7_HELRO</name>
<dbReference type="GO" id="GO:0046872">
    <property type="term" value="F:metal ion binding"/>
    <property type="evidence" value="ECO:0007669"/>
    <property type="project" value="UniProtKB-KW"/>
</dbReference>
<dbReference type="GO" id="GO:0008936">
    <property type="term" value="F:nicotinamidase activity"/>
    <property type="evidence" value="ECO:0007669"/>
    <property type="project" value="UniProtKB-EC"/>
</dbReference>
<reference evidence="10" key="3">
    <citation type="submission" date="2015-06" db="UniProtKB">
        <authorList>
            <consortium name="EnsemblMetazoa"/>
        </authorList>
    </citation>
    <scope>IDENTIFICATION</scope>
</reference>
<keyword evidence="4" id="KW-0378">Hydrolase</keyword>
<evidence type="ECO:0000256" key="4">
    <source>
        <dbReference type="ARBA" id="ARBA00022801"/>
    </source>
</evidence>
<dbReference type="STRING" id="6412.T1G0P7"/>
<dbReference type="AlphaFoldDB" id="T1G0P7"/>
<keyword evidence="11" id="KW-1185">Reference proteome</keyword>
<dbReference type="PANTHER" id="PTHR11080:SF2">
    <property type="entry name" value="LD05707P"/>
    <property type="match status" value="1"/>
</dbReference>
<sequence>MFSALLVIDVQKCFIEGGSLPINGGRQLVPLINEMLHNYKKYFKKVIFSLDFHPANHISFASQHLNKSVLDHVTLNYDKNGAFKFVQTLWPDHCVENTTDSKLADELNFEIDDVTLLKGTDQNIDSYSAFYDVGRFSQTALHSILTQNNIKNVFVVGIATDFCVKFTALDANYLGYTVYVVEDLTRGVSENSVKEALNEMEQDGLFVNLNICKKN</sequence>
<reference evidence="11" key="1">
    <citation type="submission" date="2012-12" db="EMBL/GenBank/DDBJ databases">
        <authorList>
            <person name="Hellsten U."/>
            <person name="Grimwood J."/>
            <person name="Chapman J.A."/>
            <person name="Shapiro H."/>
            <person name="Aerts A."/>
            <person name="Otillar R.P."/>
            <person name="Terry A.Y."/>
            <person name="Boore J.L."/>
            <person name="Simakov O."/>
            <person name="Marletaz F."/>
            <person name="Cho S.-J."/>
            <person name="Edsinger-Gonzales E."/>
            <person name="Havlak P."/>
            <person name="Kuo D.-H."/>
            <person name="Larsson T."/>
            <person name="Lv J."/>
            <person name="Arendt D."/>
            <person name="Savage R."/>
            <person name="Osoegawa K."/>
            <person name="de Jong P."/>
            <person name="Lindberg D.R."/>
            <person name="Seaver E.C."/>
            <person name="Weisblat D.A."/>
            <person name="Putnam N.H."/>
            <person name="Grigoriev I.V."/>
            <person name="Rokhsar D.S."/>
        </authorList>
    </citation>
    <scope>NUCLEOTIDE SEQUENCE</scope>
</reference>
<dbReference type="OrthoDB" id="167809at2759"/>
<evidence type="ECO:0000259" key="8">
    <source>
        <dbReference type="Pfam" id="PF00857"/>
    </source>
</evidence>
<comment type="pathway">
    <text evidence="5">Cofactor biosynthesis; nicotinate biosynthesis; nicotinate from nicotinamide: step 1/1.</text>
</comment>
<evidence type="ECO:0000256" key="7">
    <source>
        <dbReference type="ARBA" id="ARBA00043224"/>
    </source>
</evidence>
<keyword evidence="2" id="KW-0662">Pyridine nucleotide biosynthesis</keyword>
<evidence type="ECO:0000256" key="6">
    <source>
        <dbReference type="ARBA" id="ARBA00039017"/>
    </source>
</evidence>
<dbReference type="CDD" id="cd01011">
    <property type="entry name" value="nicotinamidase"/>
    <property type="match status" value="1"/>
</dbReference>
<dbReference type="OMA" id="DFVDSWP"/>
<dbReference type="NCBIfam" id="NF008623">
    <property type="entry name" value="PRK11609.1"/>
    <property type="match status" value="1"/>
</dbReference>
<dbReference type="RefSeq" id="XP_009010341.1">
    <property type="nucleotide sequence ID" value="XM_009012093.1"/>
</dbReference>
<dbReference type="EMBL" id="AMQM01002600">
    <property type="status" value="NOT_ANNOTATED_CDS"/>
    <property type="molecule type" value="Genomic_DNA"/>
</dbReference>
<protein>
    <recommendedName>
        <fullName evidence="6">nicotinamidase</fullName>
        <ecNumber evidence="6">3.5.1.19</ecNumber>
    </recommendedName>
    <alternativeName>
        <fullName evidence="7">Nicotinamide deamidase</fullName>
    </alternativeName>
</protein>
<dbReference type="GeneID" id="20214645"/>
<dbReference type="EC" id="3.5.1.19" evidence="6"/>
<accession>T1G0P7</accession>
<dbReference type="GO" id="GO:0019363">
    <property type="term" value="P:pyridine nucleotide biosynthetic process"/>
    <property type="evidence" value="ECO:0007669"/>
    <property type="project" value="UniProtKB-KW"/>
</dbReference>
<evidence type="ECO:0000256" key="3">
    <source>
        <dbReference type="ARBA" id="ARBA00022723"/>
    </source>
</evidence>
<reference evidence="9 11" key="2">
    <citation type="journal article" date="2013" name="Nature">
        <title>Insights into bilaterian evolution from three spiralian genomes.</title>
        <authorList>
            <person name="Simakov O."/>
            <person name="Marletaz F."/>
            <person name="Cho S.J."/>
            <person name="Edsinger-Gonzales E."/>
            <person name="Havlak P."/>
            <person name="Hellsten U."/>
            <person name="Kuo D.H."/>
            <person name="Larsson T."/>
            <person name="Lv J."/>
            <person name="Arendt D."/>
            <person name="Savage R."/>
            <person name="Osoegawa K."/>
            <person name="de Jong P."/>
            <person name="Grimwood J."/>
            <person name="Chapman J.A."/>
            <person name="Shapiro H."/>
            <person name="Aerts A."/>
            <person name="Otillar R.P."/>
            <person name="Terry A.Y."/>
            <person name="Boore J.L."/>
            <person name="Grigoriev I.V."/>
            <person name="Lindberg D.R."/>
            <person name="Seaver E.C."/>
            <person name="Weisblat D.A."/>
            <person name="Putnam N.H."/>
            <person name="Rokhsar D.S."/>
        </authorList>
    </citation>
    <scope>NUCLEOTIDE SEQUENCE</scope>
</reference>
<proteinExistence type="inferred from homology"/>
<dbReference type="EnsemblMetazoa" id="HelroT71646">
    <property type="protein sequence ID" value="HelroP71646"/>
    <property type="gene ID" value="HelroG71646"/>
</dbReference>
<dbReference type="InterPro" id="IPR036380">
    <property type="entry name" value="Isochorismatase-like_sf"/>
</dbReference>
<dbReference type="KEGG" id="hro:HELRODRAFT_71646"/>
<dbReference type="Pfam" id="PF00857">
    <property type="entry name" value="Isochorismatase"/>
    <property type="match status" value="1"/>
</dbReference>
<evidence type="ECO:0000256" key="5">
    <source>
        <dbReference type="ARBA" id="ARBA00037900"/>
    </source>
</evidence>
<evidence type="ECO:0000256" key="2">
    <source>
        <dbReference type="ARBA" id="ARBA00022642"/>
    </source>
</evidence>
<keyword evidence="3" id="KW-0479">Metal-binding</keyword>
<dbReference type="InterPro" id="IPR000868">
    <property type="entry name" value="Isochorismatase-like_dom"/>
</dbReference>
<dbReference type="Proteomes" id="UP000015101">
    <property type="component" value="Unassembled WGS sequence"/>
</dbReference>
<dbReference type="Gene3D" id="3.40.50.850">
    <property type="entry name" value="Isochorismatase-like"/>
    <property type="match status" value="1"/>
</dbReference>
<evidence type="ECO:0000256" key="1">
    <source>
        <dbReference type="ARBA" id="ARBA00006336"/>
    </source>
</evidence>
<evidence type="ECO:0000313" key="9">
    <source>
        <dbReference type="EMBL" id="ESO11853.1"/>
    </source>
</evidence>
<dbReference type="InterPro" id="IPR052347">
    <property type="entry name" value="Isochorismatase_Nicotinamidase"/>
</dbReference>